<dbReference type="InterPro" id="IPR005828">
    <property type="entry name" value="MFS_sugar_transport-like"/>
</dbReference>
<keyword evidence="2 9" id="KW-0762">Sugar transport</keyword>
<sequence>MGPGSADHAGRGSSASKLRKGRDGGRAGAAPRASAPGDSSRHHLPLHRPGRLRIVSGALGTRLPLTRPPRHPPRLRARSCRPSPPRRAQLQRPLRMRLPVRSRDPADTTALRSSRRACAFPRAATAAAVLCRKPGVAANAGEMRTCSVPSCDGERSEFRNAPGPGVPDEGWQTGANARAQALRRLDGAVRAQTRLLWPARCRSVLRSDEQKQMQGRVLLLTICAAGIGGTFQFGYNLSIINAPTLHIQEFINETWRVRTGQPLPRHLVLLVWSLIVSLYPLGGLFGALLAGPLAVMLGREVLGDPWAWPLLLASCLVPGVLQLASLPLLPESPRYLLIDCGDTEACLAALQRLRGTADVAQELSELDEERAACRGQRARRPWELLQDRGLRRQVTSLAVLGGALELCGNDSVSPPSPPRAAAERRQPQPGPPLRPPFPGVRSRLVGVPGGRRPRRGGPVRRRGHRELRAAGGLRVVCADREGGPPRAADSRLLPDDLLGKYLHRGPVPAELRPLDALPGHVLHLCLHPQLWHWPRRACPTFSMCLSLVSVSVGPSILPSSSPRPKARASWRSPRNWTDSASLSRTRALTGRAQKSSCPQSCSSVGTVGAQSQLLLSPLLPAEGPGLCIP</sequence>
<keyword evidence="3 7" id="KW-0812">Transmembrane</keyword>
<evidence type="ECO:0000256" key="7">
    <source>
        <dbReference type="SAM" id="Phobius"/>
    </source>
</evidence>
<evidence type="ECO:0000313" key="8">
    <source>
        <dbReference type="Proteomes" id="UP001652641"/>
    </source>
</evidence>
<evidence type="ECO:0000256" key="4">
    <source>
        <dbReference type="ARBA" id="ARBA00022989"/>
    </source>
</evidence>
<evidence type="ECO:0000256" key="2">
    <source>
        <dbReference type="ARBA" id="ARBA00022597"/>
    </source>
</evidence>
<dbReference type="GeneID" id="112907433"/>
<dbReference type="PANTHER" id="PTHR23503:SF22">
    <property type="entry name" value="SOLUTE CARRIER FAMILY 2, FACILITATED GLUCOSE TRANSPORTER MEMBER 11"/>
    <property type="match status" value="1"/>
</dbReference>
<protein>
    <submittedName>
        <fullName evidence="9">Solute carrier family 2, facilitated glucose transporter member 11 isoform X4</fullName>
    </submittedName>
</protein>
<feature type="region of interest" description="Disordered" evidence="6">
    <location>
        <begin position="408"/>
        <end position="464"/>
    </location>
</feature>
<dbReference type="Pfam" id="PF00083">
    <property type="entry name" value="Sugar_tr"/>
    <property type="match status" value="2"/>
</dbReference>
<dbReference type="Gene3D" id="1.20.1250.20">
    <property type="entry name" value="MFS general substrate transporter like domains"/>
    <property type="match status" value="2"/>
</dbReference>
<reference evidence="9" key="1">
    <citation type="submission" date="2025-08" db="UniProtKB">
        <authorList>
            <consortium name="RefSeq"/>
        </authorList>
    </citation>
    <scope>IDENTIFICATION</scope>
    <source>
        <tissue evidence="9">Cell line</tissue>
    </source>
</reference>
<feature type="region of interest" description="Disordered" evidence="6">
    <location>
        <begin position="149"/>
        <end position="170"/>
    </location>
</feature>
<evidence type="ECO:0000256" key="1">
    <source>
        <dbReference type="ARBA" id="ARBA00004127"/>
    </source>
</evidence>
<dbReference type="InterPro" id="IPR036259">
    <property type="entry name" value="MFS_trans_sf"/>
</dbReference>
<feature type="region of interest" description="Disordered" evidence="6">
    <location>
        <begin position="555"/>
        <end position="577"/>
    </location>
</feature>
<feature type="compositionally biased region" description="Low complexity" evidence="6">
    <location>
        <begin position="558"/>
        <end position="574"/>
    </location>
</feature>
<proteinExistence type="predicted"/>
<accession>A0ABM4XN78</accession>
<evidence type="ECO:0000256" key="6">
    <source>
        <dbReference type="SAM" id="MobiDB-lite"/>
    </source>
</evidence>
<gene>
    <name evidence="9" type="primary">SLC2A11</name>
</gene>
<organism evidence="8 9">
    <name type="scientific">Vulpes vulpes</name>
    <name type="common">Red fox</name>
    <dbReference type="NCBI Taxonomy" id="9627"/>
    <lineage>
        <taxon>Eukaryota</taxon>
        <taxon>Metazoa</taxon>
        <taxon>Chordata</taxon>
        <taxon>Craniata</taxon>
        <taxon>Vertebrata</taxon>
        <taxon>Euteleostomi</taxon>
        <taxon>Mammalia</taxon>
        <taxon>Eutheria</taxon>
        <taxon>Laurasiatheria</taxon>
        <taxon>Carnivora</taxon>
        <taxon>Caniformia</taxon>
        <taxon>Canidae</taxon>
        <taxon>Vulpes</taxon>
    </lineage>
</organism>
<dbReference type="Proteomes" id="UP001652641">
    <property type="component" value="Chromosome 10"/>
</dbReference>
<feature type="compositionally biased region" description="Basic residues" evidence="6">
    <location>
        <begin position="68"/>
        <end position="79"/>
    </location>
</feature>
<dbReference type="InterPro" id="IPR045263">
    <property type="entry name" value="GLUT"/>
</dbReference>
<evidence type="ECO:0000313" key="9">
    <source>
        <dbReference type="RefSeq" id="XP_072579495.1"/>
    </source>
</evidence>
<evidence type="ECO:0000256" key="5">
    <source>
        <dbReference type="ARBA" id="ARBA00023136"/>
    </source>
</evidence>
<comment type="subcellular location">
    <subcellularLocation>
        <location evidence="1">Endomembrane system</location>
        <topology evidence="1">Multi-pass membrane protein</topology>
    </subcellularLocation>
</comment>
<keyword evidence="8" id="KW-1185">Reference proteome</keyword>
<keyword evidence="5 7" id="KW-0472">Membrane</keyword>
<feature type="transmembrane region" description="Helical" evidence="7">
    <location>
        <begin position="267"/>
        <end position="294"/>
    </location>
</feature>
<dbReference type="SUPFAM" id="SSF103473">
    <property type="entry name" value="MFS general substrate transporter"/>
    <property type="match status" value="1"/>
</dbReference>
<name>A0ABM4XN78_VULVU</name>
<evidence type="ECO:0000256" key="3">
    <source>
        <dbReference type="ARBA" id="ARBA00022692"/>
    </source>
</evidence>
<feature type="region of interest" description="Disordered" evidence="6">
    <location>
        <begin position="1"/>
        <end position="90"/>
    </location>
</feature>
<dbReference type="RefSeq" id="XP_072579495.1">
    <property type="nucleotide sequence ID" value="XM_072723394.1"/>
</dbReference>
<dbReference type="PANTHER" id="PTHR23503">
    <property type="entry name" value="SOLUTE CARRIER FAMILY 2"/>
    <property type="match status" value="1"/>
</dbReference>
<feature type="compositionally biased region" description="Basic residues" evidence="6">
    <location>
        <begin position="451"/>
        <end position="464"/>
    </location>
</feature>
<feature type="compositionally biased region" description="Pro residues" evidence="6">
    <location>
        <begin position="428"/>
        <end position="438"/>
    </location>
</feature>
<feature type="compositionally biased region" description="Basic residues" evidence="6">
    <location>
        <begin position="42"/>
        <end position="51"/>
    </location>
</feature>
<keyword evidence="2 9" id="KW-0813">Transport</keyword>
<feature type="compositionally biased region" description="Low complexity" evidence="6">
    <location>
        <begin position="28"/>
        <end position="38"/>
    </location>
</feature>
<keyword evidence="4 7" id="KW-1133">Transmembrane helix</keyword>